<evidence type="ECO:0000256" key="2">
    <source>
        <dbReference type="SAM" id="Phobius"/>
    </source>
</evidence>
<comment type="caution">
    <text evidence="3">The sequence shown here is derived from an EMBL/GenBank/DDBJ whole genome shotgun (WGS) entry which is preliminary data.</text>
</comment>
<dbReference type="OMA" id="YRREPLM"/>
<dbReference type="Proteomes" id="UP000235728">
    <property type="component" value="Unassembled WGS sequence"/>
</dbReference>
<keyword evidence="2" id="KW-1133">Transmembrane helix</keyword>
<dbReference type="EMBL" id="MRVG01000003">
    <property type="protein sequence ID" value="PMB70559.1"/>
    <property type="molecule type" value="Genomic_DNA"/>
</dbReference>
<feature type="compositionally biased region" description="Basic and acidic residues" evidence="1">
    <location>
        <begin position="229"/>
        <end position="239"/>
    </location>
</feature>
<accession>A0A2N6NTF7</accession>
<sequence length="239" mass="26308">MPVLPPRLREATFQASSLPPAVVLSAAVAPRVPQDAPGFQAIPTTYHTSDSAPAPGAIAGIVLGSVGAFLLLIALLFSCTGWTPVFLPWQRQRAVVVEEEHHHHHHRRSHKPSHRRRREHRRHRGAVDATEMYQVRAAAAPPPQRVPSSRRSSRPAHMPMAQPLPLMTPAVRVSQTHTRRSGGGGGGHAPPPAVVRDDTTETDLTEDEVVVIEEHSPPRHKSRRSSGRKSHDSRRDSRR</sequence>
<feature type="compositionally biased region" description="Basic residues" evidence="1">
    <location>
        <begin position="102"/>
        <end position="124"/>
    </location>
</feature>
<reference evidence="3 4" key="1">
    <citation type="journal article" date="2016" name="Appl. Microbiol. Biotechnol.">
        <title>Characterization of T-DNA insertion mutants with decreased virulence in the entomopathogenic fungus Beauveria bassiana JEF-007.</title>
        <authorList>
            <person name="Kim S."/>
            <person name="Lee S.J."/>
            <person name="Nai Y.S."/>
            <person name="Yu J.S."/>
            <person name="Lee M.R."/>
            <person name="Yang Y.T."/>
            <person name="Kim J.S."/>
        </authorList>
    </citation>
    <scope>NUCLEOTIDE SEQUENCE [LARGE SCALE GENOMIC DNA]</scope>
    <source>
        <strain evidence="3 4">JEF-007</strain>
    </source>
</reference>
<name>A0A2N6NTF7_BEABA</name>
<evidence type="ECO:0000313" key="4">
    <source>
        <dbReference type="Proteomes" id="UP000235728"/>
    </source>
</evidence>
<keyword evidence="2" id="KW-0472">Membrane</keyword>
<protein>
    <submittedName>
        <fullName evidence="3">Uncharacterized protein</fullName>
    </submittedName>
</protein>
<feature type="compositionally biased region" description="Acidic residues" evidence="1">
    <location>
        <begin position="200"/>
        <end position="211"/>
    </location>
</feature>
<proteinExistence type="predicted"/>
<keyword evidence="2" id="KW-0812">Transmembrane</keyword>
<organism evidence="3 4">
    <name type="scientific">Beauveria bassiana</name>
    <name type="common">White muscardine disease fungus</name>
    <name type="synonym">Tritirachium shiotae</name>
    <dbReference type="NCBI Taxonomy" id="176275"/>
    <lineage>
        <taxon>Eukaryota</taxon>
        <taxon>Fungi</taxon>
        <taxon>Dikarya</taxon>
        <taxon>Ascomycota</taxon>
        <taxon>Pezizomycotina</taxon>
        <taxon>Sordariomycetes</taxon>
        <taxon>Hypocreomycetidae</taxon>
        <taxon>Hypocreales</taxon>
        <taxon>Cordycipitaceae</taxon>
        <taxon>Beauveria</taxon>
    </lineage>
</organism>
<gene>
    <name evidence="3" type="ORF">BM221_003011</name>
</gene>
<feature type="transmembrane region" description="Helical" evidence="2">
    <location>
        <begin position="57"/>
        <end position="83"/>
    </location>
</feature>
<evidence type="ECO:0000256" key="1">
    <source>
        <dbReference type="SAM" id="MobiDB-lite"/>
    </source>
</evidence>
<evidence type="ECO:0000313" key="3">
    <source>
        <dbReference type="EMBL" id="PMB70559.1"/>
    </source>
</evidence>
<feature type="compositionally biased region" description="Basic residues" evidence="1">
    <location>
        <begin position="218"/>
        <end position="228"/>
    </location>
</feature>
<feature type="region of interest" description="Disordered" evidence="1">
    <location>
        <begin position="100"/>
        <end position="239"/>
    </location>
</feature>
<dbReference type="AlphaFoldDB" id="A0A2N6NTF7"/>